<organism evidence="1 2">
    <name type="scientific">Dreissena polymorpha</name>
    <name type="common">Zebra mussel</name>
    <name type="synonym">Mytilus polymorpha</name>
    <dbReference type="NCBI Taxonomy" id="45954"/>
    <lineage>
        <taxon>Eukaryota</taxon>
        <taxon>Metazoa</taxon>
        <taxon>Spiralia</taxon>
        <taxon>Lophotrochozoa</taxon>
        <taxon>Mollusca</taxon>
        <taxon>Bivalvia</taxon>
        <taxon>Autobranchia</taxon>
        <taxon>Heteroconchia</taxon>
        <taxon>Euheterodonta</taxon>
        <taxon>Imparidentia</taxon>
        <taxon>Neoheterodontei</taxon>
        <taxon>Myida</taxon>
        <taxon>Dreissenoidea</taxon>
        <taxon>Dreissenidae</taxon>
        <taxon>Dreissena</taxon>
    </lineage>
</organism>
<comment type="caution">
    <text evidence="1">The sequence shown here is derived from an EMBL/GenBank/DDBJ whole genome shotgun (WGS) entry which is preliminary data.</text>
</comment>
<evidence type="ECO:0000313" key="1">
    <source>
        <dbReference type="EMBL" id="KAH3698597.1"/>
    </source>
</evidence>
<dbReference type="Proteomes" id="UP000828390">
    <property type="component" value="Unassembled WGS sequence"/>
</dbReference>
<gene>
    <name evidence="1" type="ORF">DPMN_086140</name>
</gene>
<reference evidence="1" key="1">
    <citation type="journal article" date="2019" name="bioRxiv">
        <title>The Genome of the Zebra Mussel, Dreissena polymorpha: A Resource for Invasive Species Research.</title>
        <authorList>
            <person name="McCartney M.A."/>
            <person name="Auch B."/>
            <person name="Kono T."/>
            <person name="Mallez S."/>
            <person name="Zhang Y."/>
            <person name="Obille A."/>
            <person name="Becker A."/>
            <person name="Abrahante J.E."/>
            <person name="Garbe J."/>
            <person name="Badalamenti J.P."/>
            <person name="Herman A."/>
            <person name="Mangelson H."/>
            <person name="Liachko I."/>
            <person name="Sullivan S."/>
            <person name="Sone E.D."/>
            <person name="Koren S."/>
            <person name="Silverstein K.A.T."/>
            <person name="Beckman K.B."/>
            <person name="Gohl D.M."/>
        </authorList>
    </citation>
    <scope>NUCLEOTIDE SEQUENCE</scope>
    <source>
        <strain evidence="1">Duluth1</strain>
        <tissue evidence="1">Whole animal</tissue>
    </source>
</reference>
<reference evidence="1" key="2">
    <citation type="submission" date="2020-11" db="EMBL/GenBank/DDBJ databases">
        <authorList>
            <person name="McCartney M.A."/>
            <person name="Auch B."/>
            <person name="Kono T."/>
            <person name="Mallez S."/>
            <person name="Becker A."/>
            <person name="Gohl D.M."/>
            <person name="Silverstein K.A.T."/>
            <person name="Koren S."/>
            <person name="Bechman K.B."/>
            <person name="Herman A."/>
            <person name="Abrahante J.E."/>
            <person name="Garbe J."/>
        </authorList>
    </citation>
    <scope>NUCLEOTIDE SEQUENCE</scope>
    <source>
        <strain evidence="1">Duluth1</strain>
        <tissue evidence="1">Whole animal</tissue>
    </source>
</reference>
<accession>A0A9D3YHS0</accession>
<protein>
    <submittedName>
        <fullName evidence="1">Uncharacterized protein</fullName>
    </submittedName>
</protein>
<name>A0A9D3YHS0_DREPO</name>
<dbReference type="AlphaFoldDB" id="A0A9D3YHS0"/>
<proteinExistence type="predicted"/>
<evidence type="ECO:0000313" key="2">
    <source>
        <dbReference type="Proteomes" id="UP000828390"/>
    </source>
</evidence>
<sequence length="100" mass="10973">MTICETSHRIGSDGKPHPCFQLPSASGVIVIIIESRETREPLTHAPRSRCEARRSISGRLSSTLSPRSCLGFQRLVSGCVKGVELRSDTVTRLVAKLRDL</sequence>
<dbReference type="EMBL" id="JAIWYP010000016">
    <property type="protein sequence ID" value="KAH3698597.1"/>
    <property type="molecule type" value="Genomic_DNA"/>
</dbReference>
<keyword evidence="2" id="KW-1185">Reference proteome</keyword>